<proteinExistence type="predicted"/>
<dbReference type="EMBL" id="RQSP01000010">
    <property type="protein sequence ID" value="KAB5607533.1"/>
    <property type="molecule type" value="Genomic_DNA"/>
</dbReference>
<feature type="region of interest" description="Disordered" evidence="1">
    <location>
        <begin position="1"/>
        <end position="26"/>
    </location>
</feature>
<sequence length="67" mass="7244">MNEPLTATRSDVTDHIASCGKPSQPRDEKTGLFAIAWLHDQPRLVIGPVTIDRVAAKTGRYGAREGA</sequence>
<evidence type="ECO:0000256" key="1">
    <source>
        <dbReference type="SAM" id="MobiDB-lite"/>
    </source>
</evidence>
<dbReference type="Proteomes" id="UP000326336">
    <property type="component" value="Unassembled WGS sequence"/>
</dbReference>
<gene>
    <name evidence="2" type="ORF">EHS19_04265</name>
</gene>
<name>A0A5N5RK37_9BIFI</name>
<feature type="compositionally biased region" description="Polar residues" evidence="1">
    <location>
        <begin position="1"/>
        <end position="10"/>
    </location>
</feature>
<reference evidence="2 3" key="1">
    <citation type="journal article" date="2019" name="Int. J. Syst. Evol. Microbiol.">
        <title>Bifidobacterium jacchi sp. nov., isolated from the faeces of a baby common marmoset (Callithrix jacchus).</title>
        <authorList>
            <person name="Modesto M."/>
            <person name="Watanabe K."/>
            <person name="Arita M."/>
            <person name="Satti M."/>
            <person name="Oki K."/>
            <person name="Sciavilla P."/>
            <person name="Patavino C."/>
            <person name="Camma C."/>
            <person name="Michelini S."/>
            <person name="Sgorbati B."/>
            <person name="Mattarelli P."/>
        </authorList>
    </citation>
    <scope>NUCLEOTIDE SEQUENCE [LARGE SCALE GENOMIC DNA]</scope>
    <source>
        <strain evidence="2 3">MRM 9.3</strain>
    </source>
</reference>
<dbReference type="AlphaFoldDB" id="A0A5N5RK37"/>
<organism evidence="2 3">
    <name type="scientific">Bifidobacterium jacchi</name>
    <dbReference type="NCBI Taxonomy" id="2490545"/>
    <lineage>
        <taxon>Bacteria</taxon>
        <taxon>Bacillati</taxon>
        <taxon>Actinomycetota</taxon>
        <taxon>Actinomycetes</taxon>
        <taxon>Bifidobacteriales</taxon>
        <taxon>Bifidobacteriaceae</taxon>
        <taxon>Bifidobacterium</taxon>
    </lineage>
</organism>
<comment type="caution">
    <text evidence="2">The sequence shown here is derived from an EMBL/GenBank/DDBJ whole genome shotgun (WGS) entry which is preliminary data.</text>
</comment>
<evidence type="ECO:0000313" key="3">
    <source>
        <dbReference type="Proteomes" id="UP000326336"/>
    </source>
</evidence>
<protein>
    <submittedName>
        <fullName evidence="2">Uncharacterized protein</fullName>
    </submittedName>
</protein>
<accession>A0A5N5RK37</accession>
<keyword evidence="3" id="KW-1185">Reference proteome</keyword>
<evidence type="ECO:0000313" key="2">
    <source>
        <dbReference type="EMBL" id="KAB5607533.1"/>
    </source>
</evidence>